<accession>A0A177CKN4</accession>
<proteinExistence type="predicted"/>
<sequence length="155" mass="17478">MDRLYHARGRCASLSGTVHRGGGRGSMPCVDAIAPRNFRQGRSDVRWRCRVRASFMENPYTAPQQRFKICKTSASSSKRARRVSREKFSGEYLEGSQNGVGGLARKGSPVMLMSFRHRHLCRCEQTEQCTPVAHRRPDDGRRLSSRARVRHTGSG</sequence>
<dbReference type="Proteomes" id="UP000077069">
    <property type="component" value="Unassembled WGS sequence"/>
</dbReference>
<organism evidence="2 3">
    <name type="scientific">Paraphaeosphaeria sporulosa</name>
    <dbReference type="NCBI Taxonomy" id="1460663"/>
    <lineage>
        <taxon>Eukaryota</taxon>
        <taxon>Fungi</taxon>
        <taxon>Dikarya</taxon>
        <taxon>Ascomycota</taxon>
        <taxon>Pezizomycotina</taxon>
        <taxon>Dothideomycetes</taxon>
        <taxon>Pleosporomycetidae</taxon>
        <taxon>Pleosporales</taxon>
        <taxon>Massarineae</taxon>
        <taxon>Didymosphaeriaceae</taxon>
        <taxon>Paraphaeosphaeria</taxon>
    </lineage>
</organism>
<evidence type="ECO:0000313" key="3">
    <source>
        <dbReference type="Proteomes" id="UP000077069"/>
    </source>
</evidence>
<gene>
    <name evidence="2" type="ORF">CC84DRAFT_665466</name>
</gene>
<feature type="compositionally biased region" description="Basic residues" evidence="1">
    <location>
        <begin position="143"/>
        <end position="155"/>
    </location>
</feature>
<feature type="region of interest" description="Disordered" evidence="1">
    <location>
        <begin position="133"/>
        <end position="155"/>
    </location>
</feature>
<evidence type="ECO:0000313" key="2">
    <source>
        <dbReference type="EMBL" id="OAG07522.1"/>
    </source>
</evidence>
<name>A0A177CKN4_9PLEO</name>
<keyword evidence="3" id="KW-1185">Reference proteome</keyword>
<protein>
    <submittedName>
        <fullName evidence="2">Uncharacterized protein</fullName>
    </submittedName>
</protein>
<reference evidence="2 3" key="1">
    <citation type="submission" date="2016-05" db="EMBL/GenBank/DDBJ databases">
        <title>Comparative analysis of secretome profiles of manganese(II)-oxidizing ascomycete fungi.</title>
        <authorList>
            <consortium name="DOE Joint Genome Institute"/>
            <person name="Zeiner C.A."/>
            <person name="Purvine S.O."/>
            <person name="Zink E.M."/>
            <person name="Wu S."/>
            <person name="Pasa-Tolic L."/>
            <person name="Chaput D.L."/>
            <person name="Haridas S."/>
            <person name="Grigoriev I.V."/>
            <person name="Santelli C.M."/>
            <person name="Hansel C.M."/>
        </authorList>
    </citation>
    <scope>NUCLEOTIDE SEQUENCE [LARGE SCALE GENOMIC DNA]</scope>
    <source>
        <strain evidence="2 3">AP3s5-JAC2a</strain>
    </source>
</reference>
<dbReference type="AlphaFoldDB" id="A0A177CKN4"/>
<dbReference type="InParanoid" id="A0A177CKN4"/>
<dbReference type="RefSeq" id="XP_018037887.1">
    <property type="nucleotide sequence ID" value="XM_018187064.1"/>
</dbReference>
<dbReference type="GeneID" id="28770550"/>
<evidence type="ECO:0000256" key="1">
    <source>
        <dbReference type="SAM" id="MobiDB-lite"/>
    </source>
</evidence>
<dbReference type="EMBL" id="KV441551">
    <property type="protein sequence ID" value="OAG07522.1"/>
    <property type="molecule type" value="Genomic_DNA"/>
</dbReference>